<gene>
    <name evidence="1" type="ORF">EZ315_14905</name>
</gene>
<dbReference type="Proteomes" id="UP000297635">
    <property type="component" value="Unassembled WGS sequence"/>
</dbReference>
<protein>
    <submittedName>
        <fullName evidence="1">Uncharacterized protein</fullName>
    </submittedName>
</protein>
<reference evidence="1 2" key="1">
    <citation type="submission" date="2019-02" db="EMBL/GenBank/DDBJ databases">
        <title>Isolation and identification of novel species under the genus Muribaculum.</title>
        <authorList>
            <person name="Miyake S."/>
            <person name="Ding Y."/>
            <person name="Low A."/>
            <person name="Soh M."/>
            <person name="Seedorf H."/>
        </authorList>
    </citation>
    <scope>NUCLEOTIDE SEQUENCE [LARGE SCALE GENOMIC DNA]</scope>
    <source>
        <strain evidence="1 2">TLL-A3</strain>
    </source>
</reference>
<dbReference type="AlphaFoldDB" id="A0A4Z0V3W1"/>
<evidence type="ECO:0000313" key="1">
    <source>
        <dbReference type="EMBL" id="TGG37090.1"/>
    </source>
</evidence>
<dbReference type="GeneID" id="82151077"/>
<name>A0A4Z0V3W1_9BACT</name>
<comment type="caution">
    <text evidence="1">The sequence shown here is derived from an EMBL/GenBank/DDBJ whole genome shotgun (WGS) entry which is preliminary data.</text>
</comment>
<proteinExistence type="predicted"/>
<keyword evidence="2" id="KW-1185">Reference proteome</keyword>
<evidence type="ECO:0000313" key="2">
    <source>
        <dbReference type="Proteomes" id="UP000297635"/>
    </source>
</evidence>
<sequence>MKLFEALNFHRELLNRLHASGARIDDVCYLDLYEDYSRMVKNGDKVSYIVAVLSERHSICVRTVYSLVKRLSAECMPCTA</sequence>
<accession>A0A4Z0V3W1</accession>
<organism evidence="1 2">
    <name type="scientific">Duncaniella freteri</name>
    <dbReference type="NCBI Taxonomy" id="2530391"/>
    <lineage>
        <taxon>Bacteria</taxon>
        <taxon>Pseudomonadati</taxon>
        <taxon>Bacteroidota</taxon>
        <taxon>Bacteroidia</taxon>
        <taxon>Bacteroidales</taxon>
        <taxon>Muribaculaceae</taxon>
        <taxon>Duncaniella</taxon>
    </lineage>
</organism>
<dbReference type="RefSeq" id="WP_135472769.1">
    <property type="nucleotide sequence ID" value="NZ_CASMPH010000011.1"/>
</dbReference>
<dbReference type="EMBL" id="SJSA01000002">
    <property type="protein sequence ID" value="TGG37090.1"/>
    <property type="molecule type" value="Genomic_DNA"/>
</dbReference>